<dbReference type="Pfam" id="PF00538">
    <property type="entry name" value="Linker_histone"/>
    <property type="match status" value="1"/>
</dbReference>
<feature type="compositionally biased region" description="Basic and acidic residues" evidence="7">
    <location>
        <begin position="155"/>
        <end position="164"/>
    </location>
</feature>
<dbReference type="GO" id="GO:0045910">
    <property type="term" value="P:negative regulation of DNA recombination"/>
    <property type="evidence" value="ECO:0007669"/>
    <property type="project" value="TreeGrafter"/>
</dbReference>
<protein>
    <recommendedName>
        <fullName evidence="8">H15 domain-containing protein</fullName>
    </recommendedName>
</protein>
<dbReference type="GO" id="GO:0031492">
    <property type="term" value="F:nucleosomal DNA binding"/>
    <property type="evidence" value="ECO:0007669"/>
    <property type="project" value="TreeGrafter"/>
</dbReference>
<accession>S8E691</accession>
<evidence type="ECO:0000256" key="3">
    <source>
        <dbReference type="ARBA" id="ARBA00022454"/>
    </source>
</evidence>
<keyword evidence="4 6" id="KW-0238">DNA-binding</keyword>
<keyword evidence="5 6" id="KW-0539">Nucleus</keyword>
<dbReference type="PANTHER" id="PTHR11467:SF178">
    <property type="entry name" value="HISTONE H1"/>
    <property type="match status" value="1"/>
</dbReference>
<evidence type="ECO:0000313" key="10">
    <source>
        <dbReference type="Proteomes" id="UP000015453"/>
    </source>
</evidence>
<dbReference type="AlphaFoldDB" id="S8E691"/>
<feature type="region of interest" description="Disordered" evidence="7">
    <location>
        <begin position="110"/>
        <end position="208"/>
    </location>
</feature>
<evidence type="ECO:0000256" key="4">
    <source>
        <dbReference type="ARBA" id="ARBA00023125"/>
    </source>
</evidence>
<keyword evidence="3 6" id="KW-0158">Chromosome</keyword>
<dbReference type="Gene3D" id="1.10.10.10">
    <property type="entry name" value="Winged helix-like DNA-binding domain superfamily/Winged helix DNA-binding domain"/>
    <property type="match status" value="1"/>
</dbReference>
<dbReference type="PANTHER" id="PTHR11467">
    <property type="entry name" value="HISTONE H1"/>
    <property type="match status" value="1"/>
</dbReference>
<gene>
    <name evidence="9" type="ORF">M569_06889</name>
</gene>
<sequence length="208" mass="22298">VVVAPPAVEEVPPKAKRPIKTKKLAAAAAKLSKPKKVPAPRNRGAQTHPPYFEMIKDAVEALKERTGSSHYAIAKFIGDKQKSLPPNFKKILLLQLKKFVANGKLVKVKSSFKLPAASARPRVSRSKPKPKPENAASISKPKPAAKANLKRKATEKKSVAEKKVAKTAAKSSPGKKIAAPRKPPAVRKSPAKPKTVKKSPGKKAEAAK</sequence>
<feature type="compositionally biased region" description="Low complexity" evidence="7">
    <location>
        <begin position="135"/>
        <end position="147"/>
    </location>
</feature>
<dbReference type="GO" id="GO:0000786">
    <property type="term" value="C:nucleosome"/>
    <property type="evidence" value="ECO:0007669"/>
    <property type="project" value="InterPro"/>
</dbReference>
<feature type="non-terminal residue" evidence="9">
    <location>
        <position position="1"/>
    </location>
</feature>
<dbReference type="GO" id="GO:0005634">
    <property type="term" value="C:nucleus"/>
    <property type="evidence" value="ECO:0007669"/>
    <property type="project" value="UniProtKB-SubCell"/>
</dbReference>
<dbReference type="SUPFAM" id="SSF46785">
    <property type="entry name" value="Winged helix' DNA-binding domain"/>
    <property type="match status" value="1"/>
</dbReference>
<dbReference type="InterPro" id="IPR005818">
    <property type="entry name" value="Histone_H1/H5_H15"/>
</dbReference>
<dbReference type="PRINTS" id="PR00624">
    <property type="entry name" value="HISTONEH5"/>
</dbReference>
<dbReference type="SMART" id="SM00526">
    <property type="entry name" value="H15"/>
    <property type="match status" value="1"/>
</dbReference>
<evidence type="ECO:0000256" key="6">
    <source>
        <dbReference type="RuleBase" id="RU003894"/>
    </source>
</evidence>
<evidence type="ECO:0000313" key="9">
    <source>
        <dbReference type="EMBL" id="EPS67887.1"/>
    </source>
</evidence>
<feature type="compositionally biased region" description="Basic residues" evidence="7">
    <location>
        <begin position="189"/>
        <end position="201"/>
    </location>
</feature>
<proteinExistence type="inferred from homology"/>
<feature type="non-terminal residue" evidence="9">
    <location>
        <position position="208"/>
    </location>
</feature>
<dbReference type="GO" id="GO:0006334">
    <property type="term" value="P:nucleosome assembly"/>
    <property type="evidence" value="ECO:0007669"/>
    <property type="project" value="InterPro"/>
</dbReference>
<dbReference type="InterPro" id="IPR005819">
    <property type="entry name" value="H1/H5"/>
</dbReference>
<dbReference type="GO" id="GO:0030527">
    <property type="term" value="F:structural constituent of chromatin"/>
    <property type="evidence" value="ECO:0007669"/>
    <property type="project" value="InterPro"/>
</dbReference>
<name>S8E691_9LAMI</name>
<evidence type="ECO:0000256" key="7">
    <source>
        <dbReference type="SAM" id="MobiDB-lite"/>
    </source>
</evidence>
<evidence type="ECO:0000256" key="2">
    <source>
        <dbReference type="ARBA" id="ARBA00004286"/>
    </source>
</evidence>
<dbReference type="CDD" id="cd00073">
    <property type="entry name" value="H15"/>
    <property type="match status" value="1"/>
</dbReference>
<dbReference type="InterPro" id="IPR036390">
    <property type="entry name" value="WH_DNA-bd_sf"/>
</dbReference>
<feature type="region of interest" description="Disordered" evidence="7">
    <location>
        <begin position="27"/>
        <end position="50"/>
    </location>
</feature>
<evidence type="ECO:0000256" key="1">
    <source>
        <dbReference type="ARBA" id="ARBA00004123"/>
    </source>
</evidence>
<comment type="similarity">
    <text evidence="6">Belongs to the histone H1/H5 family.</text>
</comment>
<keyword evidence="10" id="KW-1185">Reference proteome</keyword>
<comment type="caution">
    <text evidence="9">The sequence shown here is derived from an EMBL/GenBank/DDBJ whole genome shotgun (WGS) entry which is preliminary data.</text>
</comment>
<dbReference type="GO" id="GO:0030261">
    <property type="term" value="P:chromosome condensation"/>
    <property type="evidence" value="ECO:0007669"/>
    <property type="project" value="TreeGrafter"/>
</dbReference>
<reference evidence="9 10" key="1">
    <citation type="journal article" date="2013" name="BMC Genomics">
        <title>The miniature genome of a carnivorous plant Genlisea aurea contains a low number of genes and short non-coding sequences.</title>
        <authorList>
            <person name="Leushkin E.V."/>
            <person name="Sutormin R.A."/>
            <person name="Nabieva E.R."/>
            <person name="Penin A.A."/>
            <person name="Kondrashov A.S."/>
            <person name="Logacheva M.D."/>
        </authorList>
    </citation>
    <scope>NUCLEOTIDE SEQUENCE [LARGE SCALE GENOMIC DNA]</scope>
</reference>
<dbReference type="GO" id="GO:0003690">
    <property type="term" value="F:double-stranded DNA binding"/>
    <property type="evidence" value="ECO:0007669"/>
    <property type="project" value="TreeGrafter"/>
</dbReference>
<organism evidence="9 10">
    <name type="scientific">Genlisea aurea</name>
    <dbReference type="NCBI Taxonomy" id="192259"/>
    <lineage>
        <taxon>Eukaryota</taxon>
        <taxon>Viridiplantae</taxon>
        <taxon>Streptophyta</taxon>
        <taxon>Embryophyta</taxon>
        <taxon>Tracheophyta</taxon>
        <taxon>Spermatophyta</taxon>
        <taxon>Magnoliopsida</taxon>
        <taxon>eudicotyledons</taxon>
        <taxon>Gunneridae</taxon>
        <taxon>Pentapetalae</taxon>
        <taxon>asterids</taxon>
        <taxon>lamiids</taxon>
        <taxon>Lamiales</taxon>
        <taxon>Lentibulariaceae</taxon>
        <taxon>Genlisea</taxon>
    </lineage>
</organism>
<feature type="domain" description="H15" evidence="8">
    <location>
        <begin position="47"/>
        <end position="116"/>
    </location>
</feature>
<dbReference type="InterPro" id="IPR036388">
    <property type="entry name" value="WH-like_DNA-bd_sf"/>
</dbReference>
<evidence type="ECO:0000256" key="5">
    <source>
        <dbReference type="ARBA" id="ARBA00023242"/>
    </source>
</evidence>
<dbReference type="OrthoDB" id="1110759at2759"/>
<dbReference type="EMBL" id="AUSU01002875">
    <property type="protein sequence ID" value="EPS67887.1"/>
    <property type="molecule type" value="Genomic_DNA"/>
</dbReference>
<dbReference type="Proteomes" id="UP000015453">
    <property type="component" value="Unassembled WGS sequence"/>
</dbReference>
<dbReference type="PROSITE" id="PS51504">
    <property type="entry name" value="H15"/>
    <property type="match status" value="1"/>
</dbReference>
<comment type="subcellular location">
    <subcellularLocation>
        <location evidence="2">Chromosome</location>
    </subcellularLocation>
    <subcellularLocation>
        <location evidence="1 6">Nucleus</location>
    </subcellularLocation>
</comment>
<evidence type="ECO:0000259" key="8">
    <source>
        <dbReference type="PROSITE" id="PS51504"/>
    </source>
</evidence>